<evidence type="ECO:0000256" key="5">
    <source>
        <dbReference type="ARBA" id="ARBA00022694"/>
    </source>
</evidence>
<protein>
    <recommendedName>
        <fullName evidence="8 9">tRNA-splicing endonuclease subunit Sen2</fullName>
        <ecNumber evidence="3 9">4.6.1.16</ecNumber>
    </recommendedName>
</protein>
<dbReference type="InterPro" id="IPR011856">
    <property type="entry name" value="tRNA_endonuc-like_dom_sf"/>
</dbReference>
<keyword evidence="14" id="KW-1185">Reference proteome</keyword>
<evidence type="ECO:0000256" key="1">
    <source>
        <dbReference type="ARBA" id="ARBA00004123"/>
    </source>
</evidence>
<keyword evidence="7 9" id="KW-0539">Nucleus</keyword>
<dbReference type="PIRSF" id="PIRSF011789">
    <property type="entry name" value="tRNA_splic_SEN2"/>
    <property type="match status" value="1"/>
</dbReference>
<dbReference type="GO" id="GO:0000213">
    <property type="term" value="F:tRNA-intron lyase activity"/>
    <property type="evidence" value="ECO:0007669"/>
    <property type="project" value="UniProtKB-UniRule"/>
</dbReference>
<evidence type="ECO:0000256" key="4">
    <source>
        <dbReference type="ARBA" id="ARBA00022664"/>
    </source>
</evidence>
<dbReference type="PANTHER" id="PTHR21227:SF0">
    <property type="entry name" value="TRNA-SPLICING ENDONUCLEASE SUBUNIT SEN2"/>
    <property type="match status" value="1"/>
</dbReference>
<dbReference type="InterPro" id="IPR006677">
    <property type="entry name" value="tRNA_intron_Endonuc_cat-like"/>
</dbReference>
<dbReference type="Pfam" id="PF01974">
    <property type="entry name" value="tRNA_int_endo"/>
    <property type="match status" value="1"/>
</dbReference>
<evidence type="ECO:0000256" key="8">
    <source>
        <dbReference type="ARBA" id="ARBA00071058"/>
    </source>
</evidence>
<proteinExistence type="inferred from homology"/>
<dbReference type="InterPro" id="IPR016589">
    <property type="entry name" value="tRNA_splic_SEN2"/>
</dbReference>
<keyword evidence="13" id="KW-0255">Endonuclease</keyword>
<comment type="subcellular location">
    <subcellularLocation>
        <location evidence="1 9">Nucleus</location>
    </subcellularLocation>
</comment>
<dbReference type="GO" id="GO:0000379">
    <property type="term" value="P:tRNA-type intron splice site recognition and cleavage"/>
    <property type="evidence" value="ECO:0007669"/>
    <property type="project" value="TreeGrafter"/>
</dbReference>
<evidence type="ECO:0000256" key="11">
    <source>
        <dbReference type="SAM" id="MobiDB-lite"/>
    </source>
</evidence>
<dbReference type="GO" id="GO:0005737">
    <property type="term" value="C:cytoplasm"/>
    <property type="evidence" value="ECO:0007669"/>
    <property type="project" value="TreeGrafter"/>
</dbReference>
<dbReference type="AlphaFoldDB" id="A0A7J8HWN0"/>
<evidence type="ECO:0000256" key="6">
    <source>
        <dbReference type="ARBA" id="ARBA00023239"/>
    </source>
</evidence>
<keyword evidence="13" id="KW-0540">Nuclease</keyword>
<feature type="active site" evidence="10">
    <location>
        <position position="343"/>
    </location>
</feature>
<evidence type="ECO:0000256" key="9">
    <source>
        <dbReference type="PIRNR" id="PIRNR011789"/>
    </source>
</evidence>
<comment type="caution">
    <text evidence="13">The sequence shown here is derived from an EMBL/GenBank/DDBJ whole genome shotgun (WGS) entry which is preliminary data.</text>
</comment>
<sequence length="439" mass="50311">MAEAVFHAPKRKRRVYENYESPFPIPFGQNGGPEKDFKIFRAELINNSVIVRNTENIEQLYGKGYFGKGILSRSRPNFTISDPKLVAKWKDMKTDMPIITSKKYQRSVEWATQLLRRQGQDENTVHKILKDYTKPLEHPCIKRNEEVQLHDELNSEMLSKMEGTADGQNLSVMNGDGEKSDNMEDPSNQSDCRQESFGHDAQTIDGLDEHIVEVAASLPQVHCGRQNVLPQCGGQPENSSQRAGLICAGERGPDDEYVLVEEVVGDVNEREDAPNEEAFFLVYALGCLSIYYKKEPLTIVKLWKVFTIVQPTFRTTYMAYHYFRSKGWVPKAGLKYGTDLLLYRKGPPFYHASYSVIIELVDDHFEGSLRRPFNWKSLAALSRVSVNVSKELMLCYLIKPSTMTDKEMESPECMKRIKVQEVILSRWVSSRERSDQDEL</sequence>
<dbReference type="Proteomes" id="UP000593571">
    <property type="component" value="Unassembled WGS sequence"/>
</dbReference>
<dbReference type="PANTHER" id="PTHR21227">
    <property type="entry name" value="TRNA-SPLICING ENDONUCLEASE SUBUNIT SEN2"/>
    <property type="match status" value="1"/>
</dbReference>
<accession>A0A7J8HWN0</accession>
<evidence type="ECO:0000313" key="13">
    <source>
        <dbReference type="EMBL" id="KAF6476717.1"/>
    </source>
</evidence>
<gene>
    <name evidence="13" type="ORF">HJG63_019968</name>
</gene>
<dbReference type="SUPFAM" id="SSF53032">
    <property type="entry name" value="tRNA-intron endonuclease catalytic domain-like"/>
    <property type="match status" value="1"/>
</dbReference>
<name>A0A7J8HWN0_ROUAE</name>
<evidence type="ECO:0000256" key="2">
    <source>
        <dbReference type="ARBA" id="ARBA00008078"/>
    </source>
</evidence>
<evidence type="ECO:0000256" key="10">
    <source>
        <dbReference type="PIRSR" id="PIRSR011789-1"/>
    </source>
</evidence>
<dbReference type="CDD" id="cd22363">
    <property type="entry name" value="tRNA-intron_lyase_C"/>
    <property type="match status" value="1"/>
</dbReference>
<dbReference type="FunFam" id="3.40.1350.10:FF:000001">
    <property type="entry name" value="tRNA-splicing endonuclease subunit Sen2"/>
    <property type="match status" value="1"/>
</dbReference>
<organism evidence="13 14">
    <name type="scientific">Rousettus aegyptiacus</name>
    <name type="common">Egyptian fruit bat</name>
    <name type="synonym">Pteropus aegyptiacus</name>
    <dbReference type="NCBI Taxonomy" id="9407"/>
    <lineage>
        <taxon>Eukaryota</taxon>
        <taxon>Metazoa</taxon>
        <taxon>Chordata</taxon>
        <taxon>Craniata</taxon>
        <taxon>Vertebrata</taxon>
        <taxon>Euteleostomi</taxon>
        <taxon>Mammalia</taxon>
        <taxon>Eutheria</taxon>
        <taxon>Laurasiatheria</taxon>
        <taxon>Chiroptera</taxon>
        <taxon>Yinpterochiroptera</taxon>
        <taxon>Pteropodoidea</taxon>
        <taxon>Pteropodidae</taxon>
        <taxon>Rousettinae</taxon>
        <taxon>Rousettus</taxon>
    </lineage>
</organism>
<feature type="domain" description="tRNA intron endonuclease catalytic" evidence="12">
    <location>
        <begin position="313"/>
        <end position="397"/>
    </location>
</feature>
<feature type="active site" evidence="10">
    <location>
        <position position="351"/>
    </location>
</feature>
<reference evidence="13 14" key="1">
    <citation type="journal article" date="2020" name="Nature">
        <title>Six reference-quality genomes reveal evolution of bat adaptations.</title>
        <authorList>
            <person name="Jebb D."/>
            <person name="Huang Z."/>
            <person name="Pippel M."/>
            <person name="Hughes G.M."/>
            <person name="Lavrichenko K."/>
            <person name="Devanna P."/>
            <person name="Winkler S."/>
            <person name="Jermiin L.S."/>
            <person name="Skirmuntt E.C."/>
            <person name="Katzourakis A."/>
            <person name="Burkitt-Gray L."/>
            <person name="Ray D.A."/>
            <person name="Sullivan K.A.M."/>
            <person name="Roscito J.G."/>
            <person name="Kirilenko B.M."/>
            <person name="Davalos L.M."/>
            <person name="Corthals A.P."/>
            <person name="Power M.L."/>
            <person name="Jones G."/>
            <person name="Ransome R.D."/>
            <person name="Dechmann D.K.N."/>
            <person name="Locatelli A.G."/>
            <person name="Puechmaille S.J."/>
            <person name="Fedrigo O."/>
            <person name="Jarvis E.D."/>
            <person name="Hiller M."/>
            <person name="Vernes S.C."/>
            <person name="Myers E.W."/>
            <person name="Teeling E.C."/>
        </authorList>
    </citation>
    <scope>NUCLEOTIDE SEQUENCE [LARGE SCALE GENOMIC DNA]</scope>
    <source>
        <strain evidence="13">MRouAeg1</strain>
        <tissue evidence="13">Muscle</tissue>
    </source>
</reference>
<dbReference type="GO" id="GO:0006397">
    <property type="term" value="P:mRNA processing"/>
    <property type="evidence" value="ECO:0007669"/>
    <property type="project" value="UniProtKB-KW"/>
</dbReference>
<evidence type="ECO:0000313" key="14">
    <source>
        <dbReference type="Proteomes" id="UP000593571"/>
    </source>
</evidence>
<comment type="function">
    <text evidence="9">Constitutes one of the two catalytic subunit of the tRNA-splicing endonuclease complex, a complex responsible for identification and cleavage of the splice sites in pre-tRNA. It cleaves pre-tRNA at the 5'- and 3'-splice sites to release the intron. The products are an intron and two tRNA half-molecules bearing 2',3'-cyclic phosphate and 5'-OH termini. There are no conserved sequences at the splice sites, but the intron is invariably located at the same site in the gene, placing the splice sites an invariant distance from the constant structural features of the tRNA body.</text>
</comment>
<feature type="region of interest" description="Disordered" evidence="11">
    <location>
        <begin position="162"/>
        <end position="194"/>
    </location>
</feature>
<keyword evidence="13" id="KW-0378">Hydrolase</keyword>
<dbReference type="Gene3D" id="3.40.1350.10">
    <property type="match status" value="1"/>
</dbReference>
<dbReference type="GO" id="GO:0003676">
    <property type="term" value="F:nucleic acid binding"/>
    <property type="evidence" value="ECO:0007669"/>
    <property type="project" value="InterPro"/>
</dbReference>
<evidence type="ECO:0000256" key="7">
    <source>
        <dbReference type="ARBA" id="ARBA00023242"/>
    </source>
</evidence>
<keyword evidence="4" id="KW-0507">mRNA processing</keyword>
<evidence type="ECO:0000256" key="3">
    <source>
        <dbReference type="ARBA" id="ARBA00012573"/>
    </source>
</evidence>
<dbReference type="InterPro" id="IPR006676">
    <property type="entry name" value="tRNA_splic"/>
</dbReference>
<dbReference type="EMBL" id="JACASE010000004">
    <property type="protein sequence ID" value="KAF6476717.1"/>
    <property type="molecule type" value="Genomic_DNA"/>
</dbReference>
<comment type="similarity">
    <text evidence="2 9">Belongs to the tRNA-intron endonuclease family.</text>
</comment>
<dbReference type="EC" id="4.6.1.16" evidence="3 9"/>
<dbReference type="InterPro" id="IPR036167">
    <property type="entry name" value="tRNA_intron_Endo_cat-like_sf"/>
</dbReference>
<feature type="active site" evidence="10">
    <location>
        <position position="390"/>
    </location>
</feature>
<evidence type="ECO:0000259" key="12">
    <source>
        <dbReference type="Pfam" id="PF01974"/>
    </source>
</evidence>
<dbReference type="GO" id="GO:0000214">
    <property type="term" value="C:tRNA-intron endonuclease complex"/>
    <property type="evidence" value="ECO:0007669"/>
    <property type="project" value="UniProtKB-UniRule"/>
</dbReference>
<keyword evidence="6 9" id="KW-0456">Lyase</keyword>
<keyword evidence="5 9" id="KW-0819">tRNA processing</keyword>